<feature type="compositionally biased region" description="Basic residues" evidence="1">
    <location>
        <begin position="424"/>
        <end position="440"/>
    </location>
</feature>
<feature type="region of interest" description="Disordered" evidence="1">
    <location>
        <begin position="130"/>
        <end position="169"/>
    </location>
</feature>
<dbReference type="PANTHER" id="PTHR46590">
    <property type="entry name" value="PHOSPHATIDYLINOSITOL TRANSFER PROTEIN CSR1-RELATED"/>
    <property type="match status" value="1"/>
</dbReference>
<dbReference type="Proteomes" id="UP000807716">
    <property type="component" value="Unassembled WGS sequence"/>
</dbReference>
<dbReference type="InterPro" id="IPR036273">
    <property type="entry name" value="CRAL/TRIO_N_dom_sf"/>
</dbReference>
<dbReference type="InterPro" id="IPR001251">
    <property type="entry name" value="CRAL-TRIO_dom"/>
</dbReference>
<feature type="domain" description="CRAL-TRIO" evidence="2">
    <location>
        <begin position="161"/>
        <end position="310"/>
    </location>
</feature>
<evidence type="ECO:0000259" key="2">
    <source>
        <dbReference type="PROSITE" id="PS50191"/>
    </source>
</evidence>
<proteinExistence type="predicted"/>
<evidence type="ECO:0000313" key="4">
    <source>
        <dbReference type="Proteomes" id="UP000807716"/>
    </source>
</evidence>
<dbReference type="InterPro" id="IPR052432">
    <property type="entry name" value="PITP/CRAL-TRIO"/>
</dbReference>
<evidence type="ECO:0000313" key="3">
    <source>
        <dbReference type="EMBL" id="KAG0260972.1"/>
    </source>
</evidence>
<comment type="caution">
    <text evidence="3">The sequence shown here is derived from an EMBL/GenBank/DDBJ whole genome shotgun (WGS) entry which is preliminary data.</text>
</comment>
<dbReference type="PANTHER" id="PTHR46590:SF4">
    <property type="entry name" value="CRAL-TRIO DOMAIN-CONTAINING PROTEIN"/>
    <property type="match status" value="1"/>
</dbReference>
<gene>
    <name evidence="3" type="ORF">DFQ27_003250</name>
</gene>
<dbReference type="InterPro" id="IPR036865">
    <property type="entry name" value="CRAL-TRIO_dom_sf"/>
</dbReference>
<accession>A0A9P6Q8Q0</accession>
<dbReference type="SMART" id="SM00516">
    <property type="entry name" value="SEC14"/>
    <property type="match status" value="1"/>
</dbReference>
<dbReference type="PROSITE" id="PS50191">
    <property type="entry name" value="CRAL_TRIO"/>
    <property type="match status" value="1"/>
</dbReference>
<dbReference type="SUPFAM" id="SSF52087">
    <property type="entry name" value="CRAL/TRIO domain"/>
    <property type="match status" value="1"/>
</dbReference>
<name>A0A9P6Q8Q0_9FUNG</name>
<feature type="region of interest" description="Disordered" evidence="1">
    <location>
        <begin position="483"/>
        <end position="536"/>
    </location>
</feature>
<feature type="region of interest" description="Disordered" evidence="1">
    <location>
        <begin position="420"/>
        <end position="441"/>
    </location>
</feature>
<keyword evidence="4" id="KW-1185">Reference proteome</keyword>
<dbReference type="Gene3D" id="3.40.525.10">
    <property type="entry name" value="CRAL-TRIO lipid binding domain"/>
    <property type="match status" value="1"/>
</dbReference>
<organism evidence="3 4">
    <name type="scientific">Actinomortierella ambigua</name>
    <dbReference type="NCBI Taxonomy" id="1343610"/>
    <lineage>
        <taxon>Eukaryota</taxon>
        <taxon>Fungi</taxon>
        <taxon>Fungi incertae sedis</taxon>
        <taxon>Mucoromycota</taxon>
        <taxon>Mortierellomycotina</taxon>
        <taxon>Mortierellomycetes</taxon>
        <taxon>Mortierellales</taxon>
        <taxon>Mortierellaceae</taxon>
        <taxon>Actinomortierella</taxon>
    </lineage>
</organism>
<sequence>MNSAERSTQQLVEQYQEQALQVTELQQLLLQLYPHTHPAHQLAASYIHDRITMFRFLKKANYNLKDAHALVEANLHWRMASRCDQITPRDMDNNVLWQQGLVQLRGQDRYGHPLMVIRLGQYIPAPTAAEYQPDEDSMDEDEDQDHGDASSSSSSSSTPPPLVNLQAGDTLGRLDRRNDRFYDYKRYIIFVLECLRKMLWETSRRLPTEQHALQTAVILDLQGTAVSDLDHQLITYMIDLLKNRYPSSVAQVYVLNYSWVFGGIWQMLKRALPETARSRVSFPSAVEELHEHIDKDELSVEFGGVDDYSFDSDSCDAFHYFGYPMVHLQAPGTPTKSLSRVNSSDSIYYDAVSSTSTPMHSPGLRPLDSLGFLSMTPMMPAAHHHHASATGHGYMRRRSNSIPTIDITQHHDHHETDLSLSATTHHHQHHHHQHYHHHNKSTPMRASLLKHSKSTAHIPSFMMTPSIETDLPTSYPLGARHRRRSIHGGSGAKMITGSPTTTTTTTTSNNASSVRRTPSRGPRGVRAPPGNGLPRNGRSSMLYRLFLRPDSMFMRIVASQQKMQGKVVAVIKRCADKMLRGDAKSLLYWVLALIVMRGEVWQLIAGAAVKVLTAVGEGEDIFLVP</sequence>
<protein>
    <recommendedName>
        <fullName evidence="2">CRAL-TRIO domain-containing protein</fullName>
    </recommendedName>
</protein>
<dbReference type="CDD" id="cd00170">
    <property type="entry name" value="SEC14"/>
    <property type="match status" value="1"/>
</dbReference>
<dbReference type="EMBL" id="JAAAJB010000232">
    <property type="protein sequence ID" value="KAG0260972.1"/>
    <property type="molecule type" value="Genomic_DNA"/>
</dbReference>
<dbReference type="Pfam" id="PF00650">
    <property type="entry name" value="CRAL_TRIO"/>
    <property type="match status" value="1"/>
</dbReference>
<evidence type="ECO:0000256" key="1">
    <source>
        <dbReference type="SAM" id="MobiDB-lite"/>
    </source>
</evidence>
<dbReference type="OrthoDB" id="75724at2759"/>
<dbReference type="SUPFAM" id="SSF46938">
    <property type="entry name" value="CRAL/TRIO N-terminal domain"/>
    <property type="match status" value="1"/>
</dbReference>
<dbReference type="AlphaFoldDB" id="A0A9P6Q8Q0"/>
<reference evidence="3" key="1">
    <citation type="journal article" date="2020" name="Fungal Divers.">
        <title>Resolving the Mortierellaceae phylogeny through synthesis of multi-gene phylogenetics and phylogenomics.</title>
        <authorList>
            <person name="Vandepol N."/>
            <person name="Liber J."/>
            <person name="Desiro A."/>
            <person name="Na H."/>
            <person name="Kennedy M."/>
            <person name="Barry K."/>
            <person name="Grigoriev I.V."/>
            <person name="Miller A.N."/>
            <person name="O'Donnell K."/>
            <person name="Stajich J.E."/>
            <person name="Bonito G."/>
        </authorList>
    </citation>
    <scope>NUCLEOTIDE SEQUENCE</scope>
    <source>
        <strain evidence="3">BC1065</strain>
    </source>
</reference>
<feature type="compositionally biased region" description="Acidic residues" evidence="1">
    <location>
        <begin position="132"/>
        <end position="145"/>
    </location>
</feature>